<keyword evidence="4" id="KW-1185">Reference proteome</keyword>
<evidence type="ECO:0000313" key="3">
    <source>
        <dbReference type="EMBL" id="KAB5607953.1"/>
    </source>
</evidence>
<sequence>MRAVRPLGLRAAAVVAAAALMLVASACGGQSKEPQQGASHVQSNSEKTDASMQDFAKRLLEENGDRMGDVQKAAVERAARTGKVTVADYETGMSGYKQCMLDRGYKEIILIDIGEGLKVEATHKSGTDAQEKKYGDDVWDCISMHSQSVGALYEKQIANPSLIKDHYEAVAECLK</sequence>
<dbReference type="Proteomes" id="UP000326336">
    <property type="component" value="Unassembled WGS sequence"/>
</dbReference>
<reference evidence="3 4" key="1">
    <citation type="journal article" date="2019" name="Int. J. Syst. Evol. Microbiol.">
        <title>Bifidobacterium jacchi sp. nov., isolated from the faeces of a baby common marmoset (Callithrix jacchus).</title>
        <authorList>
            <person name="Modesto M."/>
            <person name="Watanabe K."/>
            <person name="Arita M."/>
            <person name="Satti M."/>
            <person name="Oki K."/>
            <person name="Sciavilla P."/>
            <person name="Patavino C."/>
            <person name="Camma C."/>
            <person name="Michelini S."/>
            <person name="Sgorbati B."/>
            <person name="Mattarelli P."/>
        </authorList>
    </citation>
    <scope>NUCLEOTIDE SEQUENCE [LARGE SCALE GENOMIC DNA]</scope>
    <source>
        <strain evidence="3 4">MRM 9.3</strain>
    </source>
</reference>
<feature type="region of interest" description="Disordered" evidence="1">
    <location>
        <begin position="30"/>
        <end position="50"/>
    </location>
</feature>
<accession>A0A5N5RLE5</accession>
<keyword evidence="2" id="KW-0732">Signal</keyword>
<protein>
    <recommendedName>
        <fullName evidence="5">Lipoprotein</fullName>
    </recommendedName>
</protein>
<proteinExistence type="predicted"/>
<organism evidence="3 4">
    <name type="scientific">Bifidobacterium jacchi</name>
    <dbReference type="NCBI Taxonomy" id="2490545"/>
    <lineage>
        <taxon>Bacteria</taxon>
        <taxon>Bacillati</taxon>
        <taxon>Actinomycetota</taxon>
        <taxon>Actinomycetes</taxon>
        <taxon>Bifidobacteriales</taxon>
        <taxon>Bifidobacteriaceae</taxon>
        <taxon>Bifidobacterium</taxon>
    </lineage>
</organism>
<name>A0A5N5RLE5_9BIFI</name>
<feature type="signal peptide" evidence="2">
    <location>
        <begin position="1"/>
        <end position="26"/>
    </location>
</feature>
<dbReference type="EMBL" id="RQSP01000006">
    <property type="protein sequence ID" value="KAB5607953.1"/>
    <property type="molecule type" value="Genomic_DNA"/>
</dbReference>
<feature type="compositionally biased region" description="Polar residues" evidence="1">
    <location>
        <begin position="32"/>
        <end position="45"/>
    </location>
</feature>
<evidence type="ECO:0000313" key="4">
    <source>
        <dbReference type="Proteomes" id="UP000326336"/>
    </source>
</evidence>
<feature type="chain" id="PRO_5024992572" description="Lipoprotein" evidence="2">
    <location>
        <begin position="27"/>
        <end position="175"/>
    </location>
</feature>
<evidence type="ECO:0008006" key="5">
    <source>
        <dbReference type="Google" id="ProtNLM"/>
    </source>
</evidence>
<evidence type="ECO:0000256" key="1">
    <source>
        <dbReference type="SAM" id="MobiDB-lite"/>
    </source>
</evidence>
<dbReference type="PROSITE" id="PS51257">
    <property type="entry name" value="PROKAR_LIPOPROTEIN"/>
    <property type="match status" value="1"/>
</dbReference>
<dbReference type="AlphaFoldDB" id="A0A5N5RLE5"/>
<dbReference type="OrthoDB" id="3230671at2"/>
<comment type="caution">
    <text evidence="3">The sequence shown here is derived from an EMBL/GenBank/DDBJ whole genome shotgun (WGS) entry which is preliminary data.</text>
</comment>
<gene>
    <name evidence="3" type="ORF">EHS19_03240</name>
</gene>
<evidence type="ECO:0000256" key="2">
    <source>
        <dbReference type="SAM" id="SignalP"/>
    </source>
</evidence>
<dbReference type="RefSeq" id="WP_151916357.1">
    <property type="nucleotide sequence ID" value="NZ_RQSP01000006.1"/>
</dbReference>